<organism evidence="2">
    <name type="scientific">marine sediment metagenome</name>
    <dbReference type="NCBI Taxonomy" id="412755"/>
    <lineage>
        <taxon>unclassified sequences</taxon>
        <taxon>metagenomes</taxon>
        <taxon>ecological metagenomes</taxon>
    </lineage>
</organism>
<protein>
    <submittedName>
        <fullName evidence="2">Uncharacterized protein</fullName>
    </submittedName>
</protein>
<dbReference type="GO" id="GO:0006310">
    <property type="term" value="P:DNA recombination"/>
    <property type="evidence" value="ECO:0007669"/>
    <property type="project" value="UniProtKB-KW"/>
</dbReference>
<gene>
    <name evidence="2" type="ORF">S06H3_31183</name>
</gene>
<dbReference type="EMBL" id="BARV01018440">
    <property type="protein sequence ID" value="GAI19880.1"/>
    <property type="molecule type" value="Genomic_DNA"/>
</dbReference>
<dbReference type="InterPro" id="IPR011010">
    <property type="entry name" value="DNA_brk_join_enz"/>
</dbReference>
<dbReference type="InterPro" id="IPR013762">
    <property type="entry name" value="Integrase-like_cat_sf"/>
</dbReference>
<proteinExistence type="predicted"/>
<feature type="non-terminal residue" evidence="2">
    <location>
        <position position="1"/>
    </location>
</feature>
<reference evidence="2" key="1">
    <citation type="journal article" date="2014" name="Front. Microbiol.">
        <title>High frequency of phylogenetically diverse reductive dehalogenase-homologous genes in deep subseafloor sedimentary metagenomes.</title>
        <authorList>
            <person name="Kawai M."/>
            <person name="Futagami T."/>
            <person name="Toyoda A."/>
            <person name="Takaki Y."/>
            <person name="Nishi S."/>
            <person name="Hori S."/>
            <person name="Arai W."/>
            <person name="Tsubouchi T."/>
            <person name="Morono Y."/>
            <person name="Uchiyama I."/>
            <person name="Ito T."/>
            <person name="Fujiyama A."/>
            <person name="Inagaki F."/>
            <person name="Takami H."/>
        </authorList>
    </citation>
    <scope>NUCLEOTIDE SEQUENCE</scope>
    <source>
        <strain evidence="2">Expedition CK06-06</strain>
    </source>
</reference>
<dbReference type="Gene3D" id="1.10.443.10">
    <property type="entry name" value="Intergrase catalytic core"/>
    <property type="match status" value="1"/>
</dbReference>
<evidence type="ECO:0000256" key="1">
    <source>
        <dbReference type="ARBA" id="ARBA00023172"/>
    </source>
</evidence>
<dbReference type="GO" id="GO:0003677">
    <property type="term" value="F:DNA binding"/>
    <property type="evidence" value="ECO:0007669"/>
    <property type="project" value="InterPro"/>
</dbReference>
<comment type="caution">
    <text evidence="2">The sequence shown here is derived from an EMBL/GenBank/DDBJ whole genome shotgun (WGS) entry which is preliminary data.</text>
</comment>
<accession>X1MYZ7</accession>
<name>X1MYZ7_9ZZZZ</name>
<dbReference type="GO" id="GO:0015074">
    <property type="term" value="P:DNA integration"/>
    <property type="evidence" value="ECO:0007669"/>
    <property type="project" value="InterPro"/>
</dbReference>
<evidence type="ECO:0000313" key="2">
    <source>
        <dbReference type="EMBL" id="GAI19880.1"/>
    </source>
</evidence>
<dbReference type="AlphaFoldDB" id="X1MYZ7"/>
<dbReference type="SUPFAM" id="SSF56349">
    <property type="entry name" value="DNA breaking-rejoining enzymes"/>
    <property type="match status" value="1"/>
</dbReference>
<keyword evidence="1" id="KW-0233">DNA recombination</keyword>
<sequence length="165" mass="18916">PWLFVDRSGKKLTSGALNKVVTRVVKKAKIDIPKGQRMRLHNFRDFFSEAAHDADIPHDWICVLYGRTISGSEAFYVTATEGKLREKFKRVEPHLSVSRISDMTILRRQHQGALDDQTKMTVFLMQQVIGEERLRDAAAFILSTERMKLDPEKEIEPAASRPPPR</sequence>